<proteinExistence type="predicted"/>
<dbReference type="PANTHER" id="PTHR43244:SF1">
    <property type="entry name" value="5,10-METHYLENETETRAHYDROMETHANOPTERIN REDUCTASE"/>
    <property type="match status" value="1"/>
</dbReference>
<organism evidence="3 4">
    <name type="scientific">Belnapia mucosa</name>
    <dbReference type="NCBI Taxonomy" id="2804532"/>
    <lineage>
        <taxon>Bacteria</taxon>
        <taxon>Pseudomonadati</taxon>
        <taxon>Pseudomonadota</taxon>
        <taxon>Alphaproteobacteria</taxon>
        <taxon>Acetobacterales</taxon>
        <taxon>Roseomonadaceae</taxon>
        <taxon>Belnapia</taxon>
    </lineage>
</organism>
<name>A0ABS1VAP3_9PROT</name>
<dbReference type="InterPro" id="IPR036661">
    <property type="entry name" value="Luciferase-like_sf"/>
</dbReference>
<dbReference type="NCBIfam" id="TIGR03557">
    <property type="entry name" value="F420_G6P_family"/>
    <property type="match status" value="1"/>
</dbReference>
<dbReference type="EMBL" id="JAEUXJ010000012">
    <property type="protein sequence ID" value="MBL6458211.1"/>
    <property type="molecule type" value="Genomic_DNA"/>
</dbReference>
<dbReference type="Proteomes" id="UP000606490">
    <property type="component" value="Unassembled WGS sequence"/>
</dbReference>
<dbReference type="GO" id="GO:0016491">
    <property type="term" value="F:oxidoreductase activity"/>
    <property type="evidence" value="ECO:0007669"/>
    <property type="project" value="UniProtKB-KW"/>
</dbReference>
<evidence type="ECO:0000256" key="1">
    <source>
        <dbReference type="ARBA" id="ARBA00023002"/>
    </source>
</evidence>
<dbReference type="InterPro" id="IPR011251">
    <property type="entry name" value="Luciferase-like_dom"/>
</dbReference>
<dbReference type="PANTHER" id="PTHR43244">
    <property type="match status" value="1"/>
</dbReference>
<dbReference type="InterPro" id="IPR050564">
    <property type="entry name" value="F420-G6PD/mer"/>
</dbReference>
<evidence type="ECO:0000259" key="2">
    <source>
        <dbReference type="Pfam" id="PF00296"/>
    </source>
</evidence>
<dbReference type="RefSeq" id="WP_202827946.1">
    <property type="nucleotide sequence ID" value="NZ_JAEUXJ010000012.1"/>
</dbReference>
<evidence type="ECO:0000313" key="3">
    <source>
        <dbReference type="EMBL" id="MBL6458211.1"/>
    </source>
</evidence>
<evidence type="ECO:0000313" key="4">
    <source>
        <dbReference type="Proteomes" id="UP000606490"/>
    </source>
</evidence>
<dbReference type="EC" id="1.-.-.-" evidence="3"/>
<dbReference type="CDD" id="cd01097">
    <property type="entry name" value="Tetrahydromethanopterin_reductase"/>
    <property type="match status" value="1"/>
</dbReference>
<protein>
    <submittedName>
        <fullName evidence="3">TIGR03885 family FMN-dependent LLM class oxidoreductase</fullName>
        <ecNumber evidence="3">1.-.-.-</ecNumber>
    </submittedName>
</protein>
<feature type="domain" description="Luciferase-like" evidence="2">
    <location>
        <begin position="4"/>
        <end position="295"/>
    </location>
</feature>
<reference evidence="3 4" key="1">
    <citation type="submission" date="2021-01" db="EMBL/GenBank/DDBJ databases">
        <title>Belnapia mucosa sp. nov. and Belnapia arida sp. nov., isolated from the Tabernas Desert (Almeria, Spain).</title>
        <authorList>
            <person name="Molina-Menor E."/>
            <person name="Vidal-Verdu A."/>
            <person name="Calonge A."/>
            <person name="Satari L."/>
            <person name="Pereto Magraner J."/>
            <person name="Porcar Miralles M."/>
        </authorList>
    </citation>
    <scope>NUCLEOTIDE SEQUENCE [LARGE SCALE GENOMIC DNA]</scope>
    <source>
        <strain evidence="3 4">T6</strain>
    </source>
</reference>
<dbReference type="InterPro" id="IPR023907">
    <property type="entry name" value="Non-F420_Flavin_OxRdtase"/>
</dbReference>
<keyword evidence="1 3" id="KW-0560">Oxidoreductase</keyword>
<dbReference type="InterPro" id="IPR019945">
    <property type="entry name" value="F420_G6P_DH-rel"/>
</dbReference>
<gene>
    <name evidence="3" type="ORF">JMJ55_23010</name>
</gene>
<dbReference type="SUPFAM" id="SSF51679">
    <property type="entry name" value="Bacterial luciferase-like"/>
    <property type="match status" value="1"/>
</dbReference>
<dbReference type="Pfam" id="PF00296">
    <property type="entry name" value="Bac_luciferase"/>
    <property type="match status" value="1"/>
</dbReference>
<sequence length="323" mass="35254">MAAFPRIGFHASHEQFPPSELLALVRHAEAAGFDCAMSSDHFRPWGAAQGHSGFAWSWLGAALASTRLPIGVISAPGYRYHPAIVAQGAATLTEMFPGRFWLALGSGQRLNEDITGLAWPEKAERNARLRECADIIRALLAGETVTHHGRVSVVNAKLYSRPAQPPPLLGAAVTEATAEAVGAWADGLLTVSAEPEQMRKVIEAFQRGGGAGKRLVVQVGLNWAPTEAEALTGAHEQWRTNVIGGEVNWELRTPEEFDTATRFVRPDDMRQSVWISADPSWHAARLAELAELGFEEIQLHQVGRNQQAFIDIFGEHVLPALRR</sequence>
<comment type="caution">
    <text evidence="3">The sequence shown here is derived from an EMBL/GenBank/DDBJ whole genome shotgun (WGS) entry which is preliminary data.</text>
</comment>
<dbReference type="NCBIfam" id="TIGR03885">
    <property type="entry name" value="flavin_revert"/>
    <property type="match status" value="1"/>
</dbReference>
<keyword evidence="4" id="KW-1185">Reference proteome</keyword>
<accession>A0ABS1VAP3</accession>
<dbReference type="Gene3D" id="3.20.20.30">
    <property type="entry name" value="Luciferase-like domain"/>
    <property type="match status" value="1"/>
</dbReference>